<dbReference type="SUPFAM" id="SSF143447">
    <property type="entry name" value="AMMECR1-like"/>
    <property type="match status" value="1"/>
</dbReference>
<dbReference type="Gene3D" id="3.30.700.20">
    <property type="entry name" value="Hypothetical protein ph0010, domain 1"/>
    <property type="match status" value="1"/>
</dbReference>
<dbReference type="PANTHER" id="PTHR13016">
    <property type="entry name" value="AMMECR1 HOMOLOG"/>
    <property type="match status" value="1"/>
</dbReference>
<dbReference type="Pfam" id="PF01871">
    <property type="entry name" value="AMMECR1"/>
    <property type="match status" value="1"/>
</dbReference>
<dbReference type="NCBIfam" id="TIGR00296">
    <property type="entry name" value="TIGR00296 family protein"/>
    <property type="match status" value="1"/>
</dbReference>
<gene>
    <name evidence="2" type="ORF">IPOD504_LOCUS17071</name>
</gene>
<dbReference type="Proteomes" id="UP000837857">
    <property type="component" value="Chromosome 9"/>
</dbReference>
<sequence length="214" mass="24583">MRHCCSSVAKLRANAGTLTSHGSNKWQSRRRELLMRFCGYIAARPQELPSEIVVETRNPLFVTWKIGKEHRLRGCIGTFNAMHLHSGLREYAITSALKDSRFTPITREEVPRLTVSVSILQHFEEAEHYLDWKLGKHGIRIEFINERGTKRTATYLPQVATEQGWDQIQTIDSLLRKGGYKAAITADLRRSIKLTRYQSEEVSATYGDYISQRC</sequence>
<dbReference type="InterPro" id="IPR023473">
    <property type="entry name" value="AMMECR1"/>
</dbReference>
<proteinExistence type="predicted"/>
<dbReference type="PANTHER" id="PTHR13016:SF0">
    <property type="entry name" value="AMME SYNDROME CANDIDATE GENE 1 PROTEIN"/>
    <property type="match status" value="1"/>
</dbReference>
<keyword evidence="3" id="KW-1185">Reference proteome</keyword>
<dbReference type="InterPro" id="IPR002733">
    <property type="entry name" value="AMMECR1_domain"/>
</dbReference>
<dbReference type="InterPro" id="IPR027485">
    <property type="entry name" value="AMMECR1_N"/>
</dbReference>
<evidence type="ECO:0000313" key="3">
    <source>
        <dbReference type="Proteomes" id="UP000837857"/>
    </source>
</evidence>
<accession>A0ABN8J735</accession>
<dbReference type="InterPro" id="IPR036071">
    <property type="entry name" value="AMMECR1_dom_sf"/>
</dbReference>
<evidence type="ECO:0000259" key="1">
    <source>
        <dbReference type="PROSITE" id="PS51112"/>
    </source>
</evidence>
<feature type="domain" description="AMMECR1" evidence="1">
    <location>
        <begin position="21"/>
        <end position="213"/>
    </location>
</feature>
<dbReference type="EMBL" id="OW152821">
    <property type="protein sequence ID" value="CAH2075959.1"/>
    <property type="molecule type" value="Genomic_DNA"/>
</dbReference>
<name>A0ABN8J735_9NEOP</name>
<dbReference type="PROSITE" id="PS51112">
    <property type="entry name" value="AMMECR1"/>
    <property type="match status" value="1"/>
</dbReference>
<protein>
    <recommendedName>
        <fullName evidence="1">AMMECR1 domain-containing protein</fullName>
    </recommendedName>
</protein>
<organism evidence="2 3">
    <name type="scientific">Iphiclides podalirius</name>
    <name type="common">scarce swallowtail</name>
    <dbReference type="NCBI Taxonomy" id="110791"/>
    <lineage>
        <taxon>Eukaryota</taxon>
        <taxon>Metazoa</taxon>
        <taxon>Ecdysozoa</taxon>
        <taxon>Arthropoda</taxon>
        <taxon>Hexapoda</taxon>
        <taxon>Insecta</taxon>
        <taxon>Pterygota</taxon>
        <taxon>Neoptera</taxon>
        <taxon>Endopterygota</taxon>
        <taxon>Lepidoptera</taxon>
        <taxon>Glossata</taxon>
        <taxon>Ditrysia</taxon>
        <taxon>Papilionoidea</taxon>
        <taxon>Papilionidae</taxon>
        <taxon>Papilioninae</taxon>
        <taxon>Iphiclides</taxon>
    </lineage>
</organism>
<reference evidence="2" key="1">
    <citation type="submission" date="2022-03" db="EMBL/GenBank/DDBJ databases">
        <authorList>
            <person name="Martin H S."/>
        </authorList>
    </citation>
    <scope>NUCLEOTIDE SEQUENCE</scope>
</reference>
<feature type="non-terminal residue" evidence="2">
    <location>
        <position position="1"/>
    </location>
</feature>
<evidence type="ECO:0000313" key="2">
    <source>
        <dbReference type="EMBL" id="CAH2075959.1"/>
    </source>
</evidence>